<evidence type="ECO:0000256" key="6">
    <source>
        <dbReference type="ARBA" id="ARBA00013078"/>
    </source>
</evidence>
<dbReference type="InterPro" id="IPR023214">
    <property type="entry name" value="HAD_sf"/>
</dbReference>
<dbReference type="NCBIfam" id="TIGR01549">
    <property type="entry name" value="HAD-SF-IA-v1"/>
    <property type="match status" value="1"/>
</dbReference>
<dbReference type="InterPro" id="IPR006439">
    <property type="entry name" value="HAD-SF_hydro_IA"/>
</dbReference>
<evidence type="ECO:0000313" key="14">
    <source>
        <dbReference type="EMBL" id="AMO23408.1"/>
    </source>
</evidence>
<keyword evidence="8 13" id="KW-0479">Metal-binding</keyword>
<keyword evidence="10 13" id="KW-0460">Magnesium</keyword>
<dbReference type="HAMAP" id="MF_00495">
    <property type="entry name" value="GPH_hydrolase_bact"/>
    <property type="match status" value="1"/>
</dbReference>
<dbReference type="AlphaFoldDB" id="A0A127JTP5"/>
<organism evidence="14 15">
    <name type="scientific">Ramlibacter tataouinensis</name>
    <dbReference type="NCBI Taxonomy" id="94132"/>
    <lineage>
        <taxon>Bacteria</taxon>
        <taxon>Pseudomonadati</taxon>
        <taxon>Pseudomonadota</taxon>
        <taxon>Betaproteobacteria</taxon>
        <taxon>Burkholderiales</taxon>
        <taxon>Comamonadaceae</taxon>
        <taxon>Ramlibacter</taxon>
    </lineage>
</organism>
<dbReference type="SFLD" id="SFLDS00003">
    <property type="entry name" value="Haloacid_Dehalogenase"/>
    <property type="match status" value="1"/>
</dbReference>
<dbReference type="GO" id="GO:0008967">
    <property type="term" value="F:phosphoglycolate phosphatase activity"/>
    <property type="evidence" value="ECO:0007669"/>
    <property type="project" value="UniProtKB-UniRule"/>
</dbReference>
<evidence type="ECO:0000256" key="3">
    <source>
        <dbReference type="ARBA" id="ARBA00004818"/>
    </source>
</evidence>
<dbReference type="GO" id="GO:0006281">
    <property type="term" value="P:DNA repair"/>
    <property type="evidence" value="ECO:0007669"/>
    <property type="project" value="TreeGrafter"/>
</dbReference>
<dbReference type="PANTHER" id="PTHR43434">
    <property type="entry name" value="PHOSPHOGLYCOLATE PHOSPHATASE"/>
    <property type="match status" value="1"/>
</dbReference>
<dbReference type="EMBL" id="CP010951">
    <property type="protein sequence ID" value="AMO23408.1"/>
    <property type="molecule type" value="Genomic_DNA"/>
</dbReference>
<dbReference type="InterPro" id="IPR023198">
    <property type="entry name" value="PGP-like_dom2"/>
</dbReference>
<dbReference type="RefSeq" id="WP_061499552.1">
    <property type="nucleotide sequence ID" value="NZ_CP010951.1"/>
</dbReference>
<dbReference type="PRINTS" id="PR00413">
    <property type="entry name" value="HADHALOGNASE"/>
</dbReference>
<protein>
    <recommendedName>
        <fullName evidence="6 13">Phosphoglycolate phosphatase</fullName>
        <shortName evidence="13">PGP</shortName>
        <shortName evidence="13">PGPase</shortName>
        <ecNumber evidence="6 13">3.1.3.18</ecNumber>
    </recommendedName>
</protein>
<dbReference type="Gene3D" id="1.10.150.240">
    <property type="entry name" value="Putative phosphatase, domain 2"/>
    <property type="match status" value="1"/>
</dbReference>
<gene>
    <name evidence="14" type="ORF">UC35_11495</name>
</gene>
<keyword evidence="9 13" id="KW-0378">Hydrolase</keyword>
<dbReference type="GO" id="GO:0019253">
    <property type="term" value="P:reductive pentose-phosphate cycle"/>
    <property type="evidence" value="ECO:0007669"/>
    <property type="project" value="UniProtKB-KW"/>
</dbReference>
<feature type="active site" description="Nucleophile" evidence="13">
    <location>
        <position position="17"/>
    </location>
</feature>
<evidence type="ECO:0000256" key="4">
    <source>
        <dbReference type="ARBA" id="ARBA00006171"/>
    </source>
</evidence>
<feature type="binding site" evidence="13">
    <location>
        <position position="19"/>
    </location>
    <ligand>
        <name>Mg(2+)</name>
        <dbReference type="ChEBI" id="CHEBI:18420"/>
    </ligand>
</feature>
<comment type="pathway">
    <text evidence="3 13">Organic acid metabolism; glycolate biosynthesis; glycolate from 2-phosphoglycolate: step 1/1.</text>
</comment>
<evidence type="ECO:0000256" key="1">
    <source>
        <dbReference type="ARBA" id="ARBA00000830"/>
    </source>
</evidence>
<keyword evidence="7" id="KW-0113">Calvin cycle</keyword>
<dbReference type="FunFam" id="3.40.50.1000:FF:000022">
    <property type="entry name" value="Phosphoglycolate phosphatase"/>
    <property type="match status" value="1"/>
</dbReference>
<feature type="binding site" evidence="13">
    <location>
        <position position="17"/>
    </location>
    <ligand>
        <name>Mg(2+)</name>
        <dbReference type="ChEBI" id="CHEBI:18420"/>
    </ligand>
</feature>
<dbReference type="EC" id="3.1.3.18" evidence="6 13"/>
<dbReference type="GO" id="GO:0046295">
    <property type="term" value="P:glycolate biosynthetic process"/>
    <property type="evidence" value="ECO:0007669"/>
    <property type="project" value="UniProtKB-UniRule"/>
</dbReference>
<sequence>MSGLHARSQDFDAAIVDLDGTLVDTLGDFSAALNAVLRELGLPCIAAEDVAPRVGRGSEHLIQTVLDHVGAPPGLYEPAWAAYQRHYLAINGRHSAVFEGAADGLGALREAGLRLACLTNKPGAFARPLLQAKGLLKHFDFVFGGDAFERKKPDPLPLLRACEALGSRPGRTLMVGDSRNDAQAARAAGCPVVLVTYGYNHGEPVHEEDADAFLDSLAQLRNWLSPSGRATRP</sequence>
<dbReference type="OrthoDB" id="9807630at2"/>
<evidence type="ECO:0000256" key="7">
    <source>
        <dbReference type="ARBA" id="ARBA00022567"/>
    </source>
</evidence>
<name>A0A127JTP5_9BURK</name>
<feature type="binding site" evidence="13">
    <location>
        <position position="177"/>
    </location>
    <ligand>
        <name>Mg(2+)</name>
        <dbReference type="ChEBI" id="CHEBI:18420"/>
    </ligand>
</feature>
<keyword evidence="15" id="KW-1185">Reference proteome</keyword>
<comment type="function">
    <text evidence="12 13">Specifically catalyzes the dephosphorylation of 2-phosphoglycolate. Is involved in the dissimilation of the intracellular 2-phosphoglycolate formed during the DNA repair of 3'-phosphoglycolate ends, a major class of DNA lesions induced by oxidative stress.</text>
</comment>
<dbReference type="Gene3D" id="3.40.50.1000">
    <property type="entry name" value="HAD superfamily/HAD-like"/>
    <property type="match status" value="1"/>
</dbReference>
<dbReference type="SFLD" id="SFLDG01135">
    <property type="entry name" value="C1.5.6:_HAD__Beta-PGM__Phospha"/>
    <property type="match status" value="1"/>
</dbReference>
<accession>A0A127JTP5</accession>
<dbReference type="NCBIfam" id="TIGR01449">
    <property type="entry name" value="PGP_bact"/>
    <property type="match status" value="1"/>
</dbReference>
<dbReference type="Pfam" id="PF00702">
    <property type="entry name" value="Hydrolase"/>
    <property type="match status" value="1"/>
</dbReference>
<comment type="similarity">
    <text evidence="4 13">Belongs to the HAD-like hydrolase superfamily. CbbY/CbbZ/Gph/YieH family.</text>
</comment>
<keyword evidence="11 13" id="KW-0119">Carbohydrate metabolism</keyword>
<comment type="catalytic activity">
    <reaction evidence="1 13">
        <text>2-phosphoglycolate + H2O = glycolate + phosphate</text>
        <dbReference type="Rhea" id="RHEA:14369"/>
        <dbReference type="ChEBI" id="CHEBI:15377"/>
        <dbReference type="ChEBI" id="CHEBI:29805"/>
        <dbReference type="ChEBI" id="CHEBI:43474"/>
        <dbReference type="ChEBI" id="CHEBI:58033"/>
        <dbReference type="EC" id="3.1.3.18"/>
    </reaction>
</comment>
<reference evidence="14 15" key="1">
    <citation type="journal article" date="2014" name="Int. J. Syst. Evol. Microbiol.">
        <title>Ramlibacter solisilvae sp. nov., isolated from forest soil, and emended description of the genus Ramlibacter.</title>
        <authorList>
            <person name="Lee H.J."/>
            <person name="Lee S.H."/>
            <person name="Lee S.S."/>
            <person name="Lee J.S."/>
            <person name="Kim Y."/>
            <person name="Kim S.C."/>
            <person name="Jeon C.O."/>
        </authorList>
    </citation>
    <scope>NUCLEOTIDE SEQUENCE [LARGE SCALE GENOMIC DNA]</scope>
    <source>
        <strain evidence="14 15">5-10</strain>
    </source>
</reference>
<dbReference type="PATRIC" id="fig|94132.3.peg.2345"/>
<proteinExistence type="inferred from homology"/>
<evidence type="ECO:0000256" key="12">
    <source>
        <dbReference type="ARBA" id="ARBA00059247"/>
    </source>
</evidence>
<evidence type="ECO:0000256" key="9">
    <source>
        <dbReference type="ARBA" id="ARBA00022801"/>
    </source>
</evidence>
<dbReference type="GO" id="GO:0005829">
    <property type="term" value="C:cytosol"/>
    <property type="evidence" value="ECO:0007669"/>
    <property type="project" value="TreeGrafter"/>
</dbReference>
<dbReference type="UniPathway" id="UPA00865">
    <property type="reaction ID" value="UER00834"/>
</dbReference>
<dbReference type="NCBIfam" id="TIGR01509">
    <property type="entry name" value="HAD-SF-IA-v3"/>
    <property type="match status" value="1"/>
</dbReference>
<comment type="cofactor">
    <cofactor evidence="2 13">
        <name>Mg(2+)</name>
        <dbReference type="ChEBI" id="CHEBI:18420"/>
    </cofactor>
</comment>
<dbReference type="SFLD" id="SFLDG01129">
    <property type="entry name" value="C1.5:_HAD__Beta-PGM__Phosphata"/>
    <property type="match status" value="1"/>
</dbReference>
<evidence type="ECO:0000313" key="15">
    <source>
        <dbReference type="Proteomes" id="UP000070433"/>
    </source>
</evidence>
<dbReference type="SUPFAM" id="SSF56784">
    <property type="entry name" value="HAD-like"/>
    <property type="match status" value="1"/>
</dbReference>
<evidence type="ECO:0000256" key="5">
    <source>
        <dbReference type="ARBA" id="ARBA00011233"/>
    </source>
</evidence>
<dbReference type="InterPro" id="IPR050155">
    <property type="entry name" value="HAD-like_hydrolase_sf"/>
</dbReference>
<dbReference type="PANTHER" id="PTHR43434:SF1">
    <property type="entry name" value="PHOSPHOGLYCOLATE PHOSPHATASE"/>
    <property type="match status" value="1"/>
</dbReference>
<dbReference type="Proteomes" id="UP000070433">
    <property type="component" value="Chromosome"/>
</dbReference>
<evidence type="ECO:0000256" key="8">
    <source>
        <dbReference type="ARBA" id="ARBA00022723"/>
    </source>
</evidence>
<evidence type="ECO:0000256" key="10">
    <source>
        <dbReference type="ARBA" id="ARBA00022842"/>
    </source>
</evidence>
<comment type="subunit">
    <text evidence="5">Homotrimer.</text>
</comment>
<evidence type="ECO:0000256" key="11">
    <source>
        <dbReference type="ARBA" id="ARBA00023277"/>
    </source>
</evidence>
<dbReference type="InterPro" id="IPR036412">
    <property type="entry name" value="HAD-like_sf"/>
</dbReference>
<dbReference type="InterPro" id="IPR037512">
    <property type="entry name" value="PGPase_prok"/>
</dbReference>
<evidence type="ECO:0000256" key="13">
    <source>
        <dbReference type="HAMAP-Rule" id="MF_00495"/>
    </source>
</evidence>
<dbReference type="GO" id="GO:0046872">
    <property type="term" value="F:metal ion binding"/>
    <property type="evidence" value="ECO:0007669"/>
    <property type="project" value="UniProtKB-KW"/>
</dbReference>
<evidence type="ECO:0000256" key="2">
    <source>
        <dbReference type="ARBA" id="ARBA00001946"/>
    </source>
</evidence>